<dbReference type="SUPFAM" id="SSF52467">
    <property type="entry name" value="DHS-like NAD/FAD-binding domain"/>
    <property type="match status" value="1"/>
</dbReference>
<proteinExistence type="predicted"/>
<evidence type="ECO:0000313" key="3">
    <source>
        <dbReference type="EMBL" id="XCH27028.1"/>
    </source>
</evidence>
<dbReference type="GO" id="GO:0030976">
    <property type="term" value="F:thiamine pyrophosphate binding"/>
    <property type="evidence" value="ECO:0007669"/>
    <property type="project" value="InterPro"/>
</dbReference>
<accession>A0AAU8FSM5</accession>
<dbReference type="EMBL" id="CP159289">
    <property type="protein sequence ID" value="XCH27028.1"/>
    <property type="molecule type" value="Genomic_DNA"/>
</dbReference>
<dbReference type="AlphaFoldDB" id="A0AAU8FSM5"/>
<dbReference type="InterPro" id="IPR029035">
    <property type="entry name" value="DHS-like_NAD/FAD-binding_dom"/>
</dbReference>
<organism evidence="3">
    <name type="scientific">Dyadobacter sp. 676</name>
    <dbReference type="NCBI Taxonomy" id="3088362"/>
    <lineage>
        <taxon>Bacteria</taxon>
        <taxon>Pseudomonadati</taxon>
        <taxon>Bacteroidota</taxon>
        <taxon>Cytophagia</taxon>
        <taxon>Cytophagales</taxon>
        <taxon>Spirosomataceae</taxon>
        <taxon>Dyadobacter</taxon>
    </lineage>
</organism>
<dbReference type="Gene3D" id="3.40.50.1220">
    <property type="entry name" value="TPP-binding domain"/>
    <property type="match status" value="1"/>
</dbReference>
<dbReference type="SUPFAM" id="SSF52518">
    <property type="entry name" value="Thiamin diphosphate-binding fold (THDP-binding)"/>
    <property type="match status" value="1"/>
</dbReference>
<dbReference type="Pfam" id="PF02776">
    <property type="entry name" value="TPP_enzyme_N"/>
    <property type="match status" value="1"/>
</dbReference>
<gene>
    <name evidence="3" type="ORF">ABV298_11740</name>
</gene>
<name>A0AAU8FSM5_9BACT</name>
<feature type="domain" description="Thiamine pyrophosphate enzyme central" evidence="1">
    <location>
        <begin position="228"/>
        <end position="314"/>
    </location>
</feature>
<dbReference type="RefSeq" id="WP_353722291.1">
    <property type="nucleotide sequence ID" value="NZ_CP159289.1"/>
</dbReference>
<dbReference type="Pfam" id="PF00205">
    <property type="entry name" value="TPP_enzyme_M"/>
    <property type="match status" value="1"/>
</dbReference>
<feature type="domain" description="Thiamine pyrophosphate enzyme N-terminal TPP-binding" evidence="2">
    <location>
        <begin position="25"/>
        <end position="131"/>
    </location>
</feature>
<dbReference type="InterPro" id="IPR012001">
    <property type="entry name" value="Thiamin_PyroP_enz_TPP-bd_dom"/>
</dbReference>
<dbReference type="InterPro" id="IPR012000">
    <property type="entry name" value="Thiamin_PyroP_enz_cen_dom"/>
</dbReference>
<evidence type="ECO:0000259" key="2">
    <source>
        <dbReference type="Pfam" id="PF02776"/>
    </source>
</evidence>
<reference evidence="3" key="1">
    <citation type="submission" date="2024-06" db="EMBL/GenBank/DDBJ databases">
        <title>Sequencing and assembly of the genome of Dyadobacter sp. strain 676, a symbiont of Cyamopsis tetragonoloba.</title>
        <authorList>
            <person name="Guro P."/>
            <person name="Sazanova A."/>
            <person name="Kuznetsova I."/>
            <person name="Belimov A."/>
            <person name="Safronova V."/>
        </authorList>
    </citation>
    <scope>NUCLEOTIDE SEQUENCE</scope>
    <source>
        <strain evidence="3">676</strain>
    </source>
</reference>
<dbReference type="Gene3D" id="3.40.50.970">
    <property type="match status" value="1"/>
</dbReference>
<sequence>MNLEAGETFPYISSLEEQYGPDSYQIIIDTLSDWGINLYAGVNGGGVIHLLKYLDPLYEGGAEIPSFLTIGEYTAGFIPLGYYLASGKVAVSVATTGAATKLICCGLSDAKLHDIPAVYIVPVSNRSTTGFAPLQDTSEYGSNILTQLRAELPDSVFVLDNKLTISDQLARAKDQLDRSKPVVLVLDNEGLSTAQMDWYPAPALTRRPVRENLHSGAFVATFRRETAGKRVVIFVGEEMSRYPGAGTLTTRLSEALRAATIWSINGANAVSRENPYGYGYISFGGNDRAVSLYNSLGEDDVMLMIGACPDEYTVNFGKIAASVTFHLSNIPQAYGFVGSSLRHAVAGRYYQLNAPPGLAGANAHRRCLRTSVFQRAYGQSARRPERFAFRGRRRELRKYGRAVSTAGPVVARRLNRNRRYLSGLQGPPVRNPAA</sequence>
<protein>
    <submittedName>
        <fullName evidence="3">Thiamine pyrophosphate-binding protein</fullName>
    </submittedName>
</protein>
<dbReference type="InterPro" id="IPR029061">
    <property type="entry name" value="THDP-binding"/>
</dbReference>
<dbReference type="CDD" id="cd07035">
    <property type="entry name" value="TPP_PYR_POX_like"/>
    <property type="match status" value="1"/>
</dbReference>
<evidence type="ECO:0000259" key="1">
    <source>
        <dbReference type="Pfam" id="PF00205"/>
    </source>
</evidence>